<name>A0ABI7Y3L2_FELCA</name>
<dbReference type="GeneTree" id="ENSGT00940000175410"/>
<reference evidence="1 2" key="1">
    <citation type="submission" date="2021-02" db="EMBL/GenBank/DDBJ databases">
        <title>Safari Cat Assemblies.</title>
        <authorList>
            <person name="Bredemeyer K.R."/>
            <person name="Murphy W.J."/>
        </authorList>
    </citation>
    <scope>NUCLEOTIDE SEQUENCE [LARGE SCALE GENOMIC DNA]</scope>
</reference>
<dbReference type="Ensembl" id="ENSFCTT00005040727.1">
    <property type="protein sequence ID" value="ENSFCTP00005028799.1"/>
    <property type="gene ID" value="ENSFCTG00005014292.1"/>
</dbReference>
<dbReference type="Proteomes" id="UP000823872">
    <property type="component" value="Chromosome A1"/>
</dbReference>
<organism evidence="1 2">
    <name type="scientific">Felis catus</name>
    <name type="common">Cat</name>
    <name type="synonym">Felis silvestris catus</name>
    <dbReference type="NCBI Taxonomy" id="9685"/>
    <lineage>
        <taxon>Eukaryota</taxon>
        <taxon>Metazoa</taxon>
        <taxon>Chordata</taxon>
        <taxon>Craniata</taxon>
        <taxon>Vertebrata</taxon>
        <taxon>Euteleostomi</taxon>
        <taxon>Mammalia</taxon>
        <taxon>Eutheria</taxon>
        <taxon>Laurasiatheria</taxon>
        <taxon>Carnivora</taxon>
        <taxon>Feliformia</taxon>
        <taxon>Felidae</taxon>
        <taxon>Felinae</taxon>
        <taxon>Felis</taxon>
    </lineage>
</organism>
<keyword evidence="2" id="KW-1185">Reference proteome</keyword>
<evidence type="ECO:0000313" key="2">
    <source>
        <dbReference type="Proteomes" id="UP000823872"/>
    </source>
</evidence>
<proteinExistence type="predicted"/>
<reference evidence="1" key="2">
    <citation type="submission" date="2025-08" db="UniProtKB">
        <authorList>
            <consortium name="Ensembl"/>
        </authorList>
    </citation>
    <scope>IDENTIFICATION</scope>
    <source>
        <strain evidence="1">breed Abyssinian</strain>
    </source>
</reference>
<sequence>GSDTLEKEDMNEVLRQIQISKDYSLPGNKRQTARTQRPTGIFATALELVSESHSVPFEAEHCFISPGFTPAQIQAALGGHEELNVWQVNTAQTWVTFDGLMVNPLETLGFFLHTVLTCFLLEKFNDTLEGKGESPLFSWAAIGSFLLLTEYLCRPER</sequence>
<accession>A0ABI7Y3L2</accession>
<reference evidence="1" key="3">
    <citation type="submission" date="2025-09" db="UniProtKB">
        <authorList>
            <consortium name="Ensembl"/>
        </authorList>
    </citation>
    <scope>IDENTIFICATION</scope>
    <source>
        <strain evidence="1">breed Abyssinian</strain>
    </source>
</reference>
<evidence type="ECO:0000313" key="1">
    <source>
        <dbReference type="Ensembl" id="ENSFCTP00005028799.1"/>
    </source>
</evidence>
<protein>
    <submittedName>
        <fullName evidence="1">Uncharacterized protein</fullName>
    </submittedName>
</protein>